<sequence length="245" mass="26123">MVRCAAGGDLGSTAGHRSTADCDPDIQVLARRDEQPWIVGRCLRPVTVANAQRRTVALIGAHEFDEKRLVKALSFCEICGAALMRWAGSYHAVVATADRTWVYGDACGMRPVFWTRTRIAGVTVFGDHARLLAQAAGKATVDPAHFASHLLGPVPPLALVEAGSSPYEGVRSVPPGSAASVTSGGRVALRRWWTVPDDDLPLAEAGTRRAVPGRRQHSGIPTDPRPWTVVLRAARAAAPARSGLR</sequence>
<gene>
    <name evidence="1" type="ORF">FHS42_003485</name>
</gene>
<protein>
    <submittedName>
        <fullName evidence="1">Uncharacterized protein</fullName>
    </submittedName>
</protein>
<organism evidence="1 2">
    <name type="scientific">Streptomyces zagrosensis</name>
    <dbReference type="NCBI Taxonomy" id="1042984"/>
    <lineage>
        <taxon>Bacteria</taxon>
        <taxon>Bacillati</taxon>
        <taxon>Actinomycetota</taxon>
        <taxon>Actinomycetes</taxon>
        <taxon>Kitasatosporales</taxon>
        <taxon>Streptomycetaceae</taxon>
        <taxon>Streptomyces</taxon>
    </lineage>
</organism>
<name>A0A7W9QA31_9ACTN</name>
<dbReference type="Proteomes" id="UP000588098">
    <property type="component" value="Unassembled WGS sequence"/>
</dbReference>
<dbReference type="SUPFAM" id="SSF56235">
    <property type="entry name" value="N-terminal nucleophile aminohydrolases (Ntn hydrolases)"/>
    <property type="match status" value="1"/>
</dbReference>
<dbReference type="InterPro" id="IPR029055">
    <property type="entry name" value="Ntn_hydrolases_N"/>
</dbReference>
<proteinExistence type="predicted"/>
<accession>A0A7W9QA31</accession>
<keyword evidence="2" id="KW-1185">Reference proteome</keyword>
<dbReference type="Gene3D" id="3.60.20.10">
    <property type="entry name" value="Glutamine Phosphoribosylpyrophosphate, subunit 1, domain 1"/>
    <property type="match status" value="1"/>
</dbReference>
<evidence type="ECO:0000313" key="1">
    <source>
        <dbReference type="EMBL" id="MBB5936410.1"/>
    </source>
</evidence>
<evidence type="ECO:0000313" key="2">
    <source>
        <dbReference type="Proteomes" id="UP000588098"/>
    </source>
</evidence>
<comment type="caution">
    <text evidence="1">The sequence shown here is derived from an EMBL/GenBank/DDBJ whole genome shotgun (WGS) entry which is preliminary data.</text>
</comment>
<dbReference type="AlphaFoldDB" id="A0A7W9QA31"/>
<reference evidence="1 2" key="1">
    <citation type="submission" date="2020-08" db="EMBL/GenBank/DDBJ databases">
        <title>Genomic Encyclopedia of Type Strains, Phase III (KMG-III): the genomes of soil and plant-associated and newly described type strains.</title>
        <authorList>
            <person name="Whitman W."/>
        </authorList>
    </citation>
    <scope>NUCLEOTIDE SEQUENCE [LARGE SCALE GENOMIC DNA]</scope>
    <source>
        <strain evidence="1 2">CECT 8305</strain>
    </source>
</reference>
<dbReference type="RefSeq" id="WP_184573013.1">
    <property type="nucleotide sequence ID" value="NZ_JACHJL010000008.1"/>
</dbReference>
<dbReference type="EMBL" id="JACHJL010000008">
    <property type="protein sequence ID" value="MBB5936410.1"/>
    <property type="molecule type" value="Genomic_DNA"/>
</dbReference>